<feature type="compositionally biased region" description="Basic and acidic residues" evidence="1">
    <location>
        <begin position="174"/>
        <end position="183"/>
    </location>
</feature>
<protein>
    <submittedName>
        <fullName evidence="2">Uncharacterized protein</fullName>
    </submittedName>
</protein>
<feature type="compositionally biased region" description="Polar residues" evidence="1">
    <location>
        <begin position="220"/>
        <end position="235"/>
    </location>
</feature>
<feature type="compositionally biased region" description="Low complexity" evidence="1">
    <location>
        <begin position="346"/>
        <end position="362"/>
    </location>
</feature>
<dbReference type="AlphaFoldDB" id="A0A8J6LKV5"/>
<reference evidence="2" key="2">
    <citation type="submission" date="2021-08" db="EMBL/GenBank/DDBJ databases">
        <authorList>
            <person name="Eriksson T."/>
        </authorList>
    </citation>
    <scope>NUCLEOTIDE SEQUENCE</scope>
    <source>
        <strain evidence="2">Stoneville</strain>
        <tissue evidence="2">Whole head</tissue>
    </source>
</reference>
<dbReference type="EMBL" id="JABDTM020002732">
    <property type="protein sequence ID" value="KAH0822367.1"/>
    <property type="molecule type" value="Genomic_DNA"/>
</dbReference>
<name>A0A8J6LKV5_TENMO</name>
<reference evidence="2" key="1">
    <citation type="journal article" date="2020" name="J Insects Food Feed">
        <title>The yellow mealworm (Tenebrio molitor) genome: a resource for the emerging insects as food and feed industry.</title>
        <authorList>
            <person name="Eriksson T."/>
            <person name="Andere A."/>
            <person name="Kelstrup H."/>
            <person name="Emery V."/>
            <person name="Picard C."/>
        </authorList>
    </citation>
    <scope>NUCLEOTIDE SEQUENCE</scope>
    <source>
        <strain evidence="2">Stoneville</strain>
        <tissue evidence="2">Whole head</tissue>
    </source>
</reference>
<feature type="compositionally biased region" description="Low complexity" evidence="1">
    <location>
        <begin position="242"/>
        <end position="256"/>
    </location>
</feature>
<accession>A0A8J6LKV5</accession>
<evidence type="ECO:0000313" key="2">
    <source>
        <dbReference type="EMBL" id="KAH0822367.1"/>
    </source>
</evidence>
<feature type="compositionally biased region" description="Low complexity" evidence="1">
    <location>
        <begin position="196"/>
        <end position="219"/>
    </location>
</feature>
<evidence type="ECO:0000313" key="3">
    <source>
        <dbReference type="Proteomes" id="UP000719412"/>
    </source>
</evidence>
<keyword evidence="3" id="KW-1185">Reference proteome</keyword>
<comment type="caution">
    <text evidence="2">The sequence shown here is derived from an EMBL/GenBank/DDBJ whole genome shotgun (WGS) entry which is preliminary data.</text>
</comment>
<feature type="region of interest" description="Disordered" evidence="1">
    <location>
        <begin position="343"/>
        <end position="375"/>
    </location>
</feature>
<sequence length="399" mass="41598">MIKVETTQSILTNQPIVALTSISTIKTISVASTTSTVTDSIGIETAPSPSLPPQSIVQSGGTHGINSLVVSVPLASTSLSPHSQLINNPNSIAATTPILHPERVVNSPDRSTSNTVPPAMTGGNSNQGGSIITSEMSGGGLKITYEKQDAVTTEVDMELEVSPSSQDAASKRSHSVDKSEKGGRGKKRSSGANGIINQLNNTSISSSSAKRSSRSQNSTPPQQGAFSSITQSQLKDSPPSSPSSESQSAVPMSSGRGKSKTRKSAPSALARPHSPKDTKDIKLFQNGVTAPHMLGNQLNPNSNMAQKMSDHLNSELEAHSIFNPNDNSNIMGPQLHHRVIASARASSTGGSSTTSGSGLSSMLGGGGGNIPQTLDQLLERQWEQGSQFLMEQAQHFDSE</sequence>
<gene>
    <name evidence="2" type="ORF">GEV33_000424</name>
</gene>
<feature type="region of interest" description="Disordered" evidence="1">
    <location>
        <begin position="103"/>
        <end position="137"/>
    </location>
</feature>
<feature type="region of interest" description="Disordered" evidence="1">
    <location>
        <begin position="155"/>
        <end position="279"/>
    </location>
</feature>
<feature type="compositionally biased region" description="Polar residues" evidence="1">
    <location>
        <begin position="108"/>
        <end position="136"/>
    </location>
</feature>
<organism evidence="2 3">
    <name type="scientific">Tenebrio molitor</name>
    <name type="common">Yellow mealworm beetle</name>
    <dbReference type="NCBI Taxonomy" id="7067"/>
    <lineage>
        <taxon>Eukaryota</taxon>
        <taxon>Metazoa</taxon>
        <taxon>Ecdysozoa</taxon>
        <taxon>Arthropoda</taxon>
        <taxon>Hexapoda</taxon>
        <taxon>Insecta</taxon>
        <taxon>Pterygota</taxon>
        <taxon>Neoptera</taxon>
        <taxon>Endopterygota</taxon>
        <taxon>Coleoptera</taxon>
        <taxon>Polyphaga</taxon>
        <taxon>Cucujiformia</taxon>
        <taxon>Tenebrionidae</taxon>
        <taxon>Tenebrio</taxon>
    </lineage>
</organism>
<evidence type="ECO:0000256" key="1">
    <source>
        <dbReference type="SAM" id="MobiDB-lite"/>
    </source>
</evidence>
<dbReference type="Proteomes" id="UP000719412">
    <property type="component" value="Unassembled WGS sequence"/>
</dbReference>
<proteinExistence type="predicted"/>